<protein>
    <submittedName>
        <fullName evidence="2">Uncharacterized protein</fullName>
    </submittedName>
</protein>
<feature type="region of interest" description="Disordered" evidence="1">
    <location>
        <begin position="103"/>
        <end position="125"/>
    </location>
</feature>
<evidence type="ECO:0000313" key="2">
    <source>
        <dbReference type="EMBL" id="CAE0143057.1"/>
    </source>
</evidence>
<feature type="region of interest" description="Disordered" evidence="1">
    <location>
        <begin position="490"/>
        <end position="675"/>
    </location>
</feature>
<dbReference type="EMBL" id="HBHX01062653">
    <property type="protein sequence ID" value="CAE0143057.1"/>
    <property type="molecule type" value="Transcribed_RNA"/>
</dbReference>
<name>A0A7S3BTC8_9EUKA</name>
<accession>A0A7S3BTC8</accession>
<feature type="compositionally biased region" description="Low complexity" evidence="1">
    <location>
        <begin position="820"/>
        <end position="837"/>
    </location>
</feature>
<feature type="compositionally biased region" description="Low complexity" evidence="1">
    <location>
        <begin position="626"/>
        <end position="636"/>
    </location>
</feature>
<feature type="region of interest" description="Disordered" evidence="1">
    <location>
        <begin position="351"/>
        <end position="395"/>
    </location>
</feature>
<reference evidence="2" key="1">
    <citation type="submission" date="2021-01" db="EMBL/GenBank/DDBJ databases">
        <authorList>
            <person name="Corre E."/>
            <person name="Pelletier E."/>
            <person name="Niang G."/>
            <person name="Scheremetjew M."/>
            <person name="Finn R."/>
            <person name="Kale V."/>
            <person name="Holt S."/>
            <person name="Cochrane G."/>
            <person name="Meng A."/>
            <person name="Brown T."/>
            <person name="Cohen L."/>
        </authorList>
    </citation>
    <scope>NUCLEOTIDE SEQUENCE</scope>
    <source>
        <strain evidence="2">CCMP281</strain>
    </source>
</reference>
<sequence>MQGDPSQNHTYRNLWCRAAASTIKSIPKAANKVDCKEDEVLVGLRSLVESLRGGKLSVPPEHAGDVHRLGLELSAIIHTMVTLESSMDPPQCWGCWGSDADHRSRSTSPHRRRPLPSSAPTIRLAGDRDTHHRGIGLRCTGMRSKLAPGTSEWTVTSAKPAVVRAGCELSSARWGEVLPGNVVVVHEFVDLPDATRRARTDAGWLTAVSKDGHLKLAPVPPSAAAPPTSAECCRFLPSKSSGKKTPRTPAAGIPIHPAPCQPGSTEVTALRGAGVTSSRRAQLARTEAACALEPVGAGTRNLQPDANAMAMILSDLNGSLQQTSCTGAQSPSQVIEDSLIAPTQSARASIVPADPANTPSTPTGPANAPIAPGHDPADIMAASTRPADASSTSEQACDAPFAYSQQVHATAAPPAPPGVGDEMYLTCPSHILPTGERVDFGDVGEVVGKAAPGTRAHLNGLRLWVARIGVCVDLTLDQLSVRPPMAALVSEPAIESPTDSTSDSPHDRKPSAAPPKKVAPLASKPEEAPAKEVTAAPASEGSAPPPRQAAPSAAKPSAAPTKAAAAPSTKSSATALSNDGYPNVVPVPPAAAAPPITTGRHSALPSKPSGKKSPKPPAAREPVLPASARSRTAAAAKTHSTPRPSVTAAMKPTGSKAPGVAHASETPSFSGNSKEPRVIEWLNERKQAKGASFSPPSLLHSEAVKQDLLSKGFIPAIGPGTATLAATATASAVAVVCQHGKSASPDAIACSSLPLAPRSPKRIEGRKSGPKVPHPVVGKSKRGSNLPPARLDDQSAAGTSAAALPSNPAKCASQLSTPVSIPSASNIGGSNSGSDNPQTTCQEQASPRVKVPPREKESSGEKMQSTACRPSYRPGAAISAVIKSKAAATHLAAKAVKAAADKAVERKADKKLTLISAKPAVLRQGSELTSMHVGALAPGSSVEVHEFVDLPDGTQRARIDMGWLTAKTANGKLLISQDQTQVHAATLSMEHAATPSRHEPFEWNVRMGSEWLVASKGSLIVRAGFEVSSEYKGELVQGTLVQMLGAVELLDGTRRARVTEGWLTWVTKEGKQNLRSVHALGPEFSAEFLGVRSPPRKPAIALKSSHTHTFQPASMAESLDLGVSMRTPPMF</sequence>
<evidence type="ECO:0000256" key="1">
    <source>
        <dbReference type="SAM" id="MobiDB-lite"/>
    </source>
</evidence>
<proteinExistence type="predicted"/>
<feature type="compositionally biased region" description="Low complexity" evidence="1">
    <location>
        <begin position="549"/>
        <end position="577"/>
    </location>
</feature>
<dbReference type="AlphaFoldDB" id="A0A7S3BTC8"/>
<feature type="region of interest" description="Disordered" evidence="1">
    <location>
        <begin position="744"/>
        <end position="870"/>
    </location>
</feature>
<organism evidence="2">
    <name type="scientific">Haptolina ericina</name>
    <dbReference type="NCBI Taxonomy" id="156174"/>
    <lineage>
        <taxon>Eukaryota</taxon>
        <taxon>Haptista</taxon>
        <taxon>Haptophyta</taxon>
        <taxon>Prymnesiophyceae</taxon>
        <taxon>Prymnesiales</taxon>
        <taxon>Prymnesiaceae</taxon>
        <taxon>Haptolina</taxon>
    </lineage>
</organism>
<feature type="compositionally biased region" description="Low complexity" evidence="1">
    <location>
        <begin position="514"/>
        <end position="523"/>
    </location>
</feature>
<gene>
    <name evidence="2" type="ORF">HERI1096_LOCUS34645</name>
</gene>